<evidence type="ECO:0008006" key="8">
    <source>
        <dbReference type="Google" id="ProtNLM"/>
    </source>
</evidence>
<dbReference type="PANTHER" id="PTHR10500:SF7">
    <property type="entry name" value="BETA-MICROSEMINOPROTEIN"/>
    <property type="match status" value="1"/>
</dbReference>
<dbReference type="Pfam" id="PF05825">
    <property type="entry name" value="PSP94"/>
    <property type="match status" value="1"/>
</dbReference>
<name>A0AAV6S5F8_SOLSE</name>
<keyword evidence="3" id="KW-0964">Secreted</keyword>
<dbReference type="GO" id="GO:0005576">
    <property type="term" value="C:extracellular region"/>
    <property type="evidence" value="ECO:0007669"/>
    <property type="project" value="UniProtKB-SubCell"/>
</dbReference>
<evidence type="ECO:0000313" key="6">
    <source>
        <dbReference type="EMBL" id="KAG7511902.1"/>
    </source>
</evidence>
<comment type="subcellular location">
    <subcellularLocation>
        <location evidence="1">Secreted</location>
    </subcellularLocation>
</comment>
<accession>A0AAV6S5F8</accession>
<keyword evidence="7" id="KW-1185">Reference proteome</keyword>
<dbReference type="InterPro" id="IPR008735">
    <property type="entry name" value="PSP94"/>
</dbReference>
<evidence type="ECO:0000256" key="5">
    <source>
        <dbReference type="SAM" id="SignalP"/>
    </source>
</evidence>
<keyword evidence="4" id="KW-1015">Disulfide bond</keyword>
<keyword evidence="5" id="KW-0732">Signal</keyword>
<evidence type="ECO:0000313" key="7">
    <source>
        <dbReference type="Proteomes" id="UP000693946"/>
    </source>
</evidence>
<sequence>METFHVFICVLALIPLCHALCTTVDKDEKIKGCVDKDGNLHNFGSDWTKDCTDCTCTENGLTCCNLFPDDDIPLECELMVNKTDCTFRIVQKSDNTKYCDLN</sequence>
<evidence type="ECO:0000256" key="1">
    <source>
        <dbReference type="ARBA" id="ARBA00004613"/>
    </source>
</evidence>
<organism evidence="6 7">
    <name type="scientific">Solea senegalensis</name>
    <name type="common">Senegalese sole</name>
    <dbReference type="NCBI Taxonomy" id="28829"/>
    <lineage>
        <taxon>Eukaryota</taxon>
        <taxon>Metazoa</taxon>
        <taxon>Chordata</taxon>
        <taxon>Craniata</taxon>
        <taxon>Vertebrata</taxon>
        <taxon>Euteleostomi</taxon>
        <taxon>Actinopterygii</taxon>
        <taxon>Neopterygii</taxon>
        <taxon>Teleostei</taxon>
        <taxon>Neoteleostei</taxon>
        <taxon>Acanthomorphata</taxon>
        <taxon>Carangaria</taxon>
        <taxon>Pleuronectiformes</taxon>
        <taxon>Pleuronectoidei</taxon>
        <taxon>Soleidae</taxon>
        <taxon>Solea</taxon>
    </lineage>
</organism>
<evidence type="ECO:0000256" key="4">
    <source>
        <dbReference type="ARBA" id="ARBA00023157"/>
    </source>
</evidence>
<gene>
    <name evidence="6" type="ORF">JOB18_013976</name>
</gene>
<proteinExistence type="inferred from homology"/>
<dbReference type="EMBL" id="JAGKHQ010000007">
    <property type="protein sequence ID" value="KAG7511902.1"/>
    <property type="molecule type" value="Genomic_DNA"/>
</dbReference>
<evidence type="ECO:0000256" key="3">
    <source>
        <dbReference type="ARBA" id="ARBA00022525"/>
    </source>
</evidence>
<comment type="similarity">
    <text evidence="2">Belongs to the beta-microseminoprotein family.</text>
</comment>
<evidence type="ECO:0000256" key="2">
    <source>
        <dbReference type="ARBA" id="ARBA00010352"/>
    </source>
</evidence>
<feature type="signal peptide" evidence="5">
    <location>
        <begin position="1"/>
        <end position="19"/>
    </location>
</feature>
<dbReference type="AlphaFoldDB" id="A0AAV6S5F8"/>
<dbReference type="PANTHER" id="PTHR10500">
    <property type="entry name" value="BETA-MICROSEMINOPROTEIN"/>
    <property type="match status" value="1"/>
</dbReference>
<protein>
    <recommendedName>
        <fullName evidence="8">Beta-microseminoprotein</fullName>
    </recommendedName>
</protein>
<comment type="caution">
    <text evidence="6">The sequence shown here is derived from an EMBL/GenBank/DDBJ whole genome shotgun (WGS) entry which is preliminary data.</text>
</comment>
<feature type="chain" id="PRO_5043540672" description="Beta-microseminoprotein" evidence="5">
    <location>
        <begin position="20"/>
        <end position="102"/>
    </location>
</feature>
<reference evidence="6 7" key="1">
    <citation type="journal article" date="2021" name="Sci. Rep.">
        <title>Chromosome anchoring in Senegalese sole (Solea senegalensis) reveals sex-associated markers and genome rearrangements in flatfish.</title>
        <authorList>
            <person name="Guerrero-Cozar I."/>
            <person name="Gomez-Garrido J."/>
            <person name="Berbel C."/>
            <person name="Martinez-Blanch J.F."/>
            <person name="Alioto T."/>
            <person name="Claros M.G."/>
            <person name="Gagnaire P.A."/>
            <person name="Manchado M."/>
        </authorList>
    </citation>
    <scope>NUCLEOTIDE SEQUENCE [LARGE SCALE GENOMIC DNA]</scope>
    <source>
        <strain evidence="6">Sse05_10M</strain>
    </source>
</reference>
<dbReference type="Proteomes" id="UP000693946">
    <property type="component" value="Linkage Group LG15"/>
</dbReference>